<organism evidence="8 9">
    <name type="scientific">Pachysolen tannophilus NRRL Y-2460</name>
    <dbReference type="NCBI Taxonomy" id="669874"/>
    <lineage>
        <taxon>Eukaryota</taxon>
        <taxon>Fungi</taxon>
        <taxon>Dikarya</taxon>
        <taxon>Ascomycota</taxon>
        <taxon>Saccharomycotina</taxon>
        <taxon>Pichiomycetes</taxon>
        <taxon>Pachysolenaceae</taxon>
        <taxon>Pachysolen</taxon>
    </lineage>
</organism>
<dbReference type="InterPro" id="IPR013783">
    <property type="entry name" value="Ig-like_fold"/>
</dbReference>
<dbReference type="SMART" id="SM01217">
    <property type="entry name" value="Fn3_like"/>
    <property type="match status" value="1"/>
</dbReference>
<keyword evidence="6" id="KW-0624">Polysaccharide degradation</keyword>
<keyword evidence="6" id="KW-0119">Carbohydrate metabolism</keyword>
<dbReference type="SUPFAM" id="SSF51445">
    <property type="entry name" value="(Trans)glycosidases"/>
    <property type="match status" value="1"/>
</dbReference>
<dbReference type="InterPro" id="IPR019800">
    <property type="entry name" value="Glyco_hydro_3_AS"/>
</dbReference>
<dbReference type="InterPro" id="IPR037524">
    <property type="entry name" value="PA14/GLEYA"/>
</dbReference>
<dbReference type="Gene3D" id="2.60.120.260">
    <property type="entry name" value="Galactose-binding domain-like"/>
    <property type="match status" value="1"/>
</dbReference>
<dbReference type="InterPro" id="IPR011658">
    <property type="entry name" value="PA14_dom"/>
</dbReference>
<dbReference type="SMART" id="SM00758">
    <property type="entry name" value="PA14"/>
    <property type="match status" value="1"/>
</dbReference>
<dbReference type="EC" id="3.2.1.21" evidence="3 6"/>
<feature type="domain" description="PA14" evidence="7">
    <location>
        <begin position="398"/>
        <end position="560"/>
    </location>
</feature>
<evidence type="ECO:0000256" key="3">
    <source>
        <dbReference type="ARBA" id="ARBA00012744"/>
    </source>
</evidence>
<dbReference type="FunFam" id="3.20.20.300:FF:000006">
    <property type="entry name" value="Beta-glucosidase H"/>
    <property type="match status" value="1"/>
</dbReference>
<dbReference type="Pfam" id="PF14310">
    <property type="entry name" value="Fn3-like"/>
    <property type="match status" value="1"/>
</dbReference>
<reference evidence="9" key="1">
    <citation type="submission" date="2016-05" db="EMBL/GenBank/DDBJ databases">
        <title>Comparative genomics of biotechnologically important yeasts.</title>
        <authorList>
            <consortium name="DOE Joint Genome Institute"/>
            <person name="Riley R."/>
            <person name="Haridas S."/>
            <person name="Wolfe K.H."/>
            <person name="Lopes M.R."/>
            <person name="Hittinger C.T."/>
            <person name="Goker M."/>
            <person name="Salamov A."/>
            <person name="Wisecaver J."/>
            <person name="Long T.M."/>
            <person name="Aerts A.L."/>
            <person name="Barry K."/>
            <person name="Choi C."/>
            <person name="Clum A."/>
            <person name="Coughlan A.Y."/>
            <person name="Deshpande S."/>
            <person name="Douglass A.P."/>
            <person name="Hanson S.J."/>
            <person name="Klenk H.-P."/>
            <person name="Labutti K."/>
            <person name="Lapidus A."/>
            <person name="Lindquist E."/>
            <person name="Lipzen A."/>
            <person name="Meier-Kolthoff J.P."/>
            <person name="Ohm R.A."/>
            <person name="Otillar R.P."/>
            <person name="Pangilinan J."/>
            <person name="Peng Y."/>
            <person name="Rokas A."/>
            <person name="Rosa C.A."/>
            <person name="Scheuner C."/>
            <person name="Sibirny A.A."/>
            <person name="Slot J.C."/>
            <person name="Stielow J.B."/>
            <person name="Sun H."/>
            <person name="Kurtzman C.P."/>
            <person name="Blackwell M."/>
            <person name="Grigoriev I.V."/>
            <person name="Jeffries T.W."/>
        </authorList>
    </citation>
    <scope>NUCLEOTIDE SEQUENCE [LARGE SCALE GENOMIC DNA]</scope>
    <source>
        <strain evidence="9">NRRL Y-2460</strain>
    </source>
</reference>
<sequence>MSHLDIESLVQALNLDEKIQLISGIDFWHTAKIERLNIPSLRFSDGPNGVRGTKFFRGVPSACFPNGTALASSFDKELLEEAGQLMAIEAKSKGAHVILGPTCNIQRGPLGGRGFESYSPDPVLAGLSSARVIKGMQDQGIVATLKHYVCNDLDDERNSVNSVVTQRALREIYLLPFQLAIRDSNPRAIMSSYNKVNGEHTSQSNYLLNQILRQEWGWDGTIMSDWFGVYSLKESIDSGLDIEMPGPPIMRKSDSVAHAVTSKEIHLKTLDERVRNVLKLVKYSIENSGIAESAPESDSNNTPETSRKLKKIAADSIVLLKNNENLLPLSKDDSVAIIGPNAKTARYCGGGSASLLTYYVVDPFTGISSKLVTKPGYSIGTTIHKNLPELGQFLYTKDNEKAFSCKTYLDPPGTANRRFVESFNLQNSALTLFDYKNDKFINGKLFYMDFEGYYVPDEDGDYEFGLACLGTAQLFINDKLFIDNKTHQIAGSAALGCGTIEVKNSIKLNKGEKYKITVEFGSSPTYTLETNDAVASNGGGSLTFGINKIIDQYEEITKAVELAKNHDKVVLCIGTSLEYESEGFDRPDMELPGLQNELVEAVVRANPNVIVVNQSGTPVSFPWIDDVPCLLQAWFTGIETGNAIADVLFGDVNPSAKLSLTFPIRNQDNPAYFNFKSNNGQVLYGEDVYVDYRFYEKIDRPVLFPFGYGLSYTTFDLSNLKVWIQNEEIKVHLNVKNTGGFDGAEVIQVYIAPKSPSITRPVKELKDFTKVFLQKTEMKTVEINTSLKYAISYFDEYQNEWCAEKGEYEILVGNSSDNILLSEKFTIEKTQFWLGL</sequence>
<name>A0A1E4U2P6_PACTA</name>
<dbReference type="UniPathway" id="UPA00696"/>
<dbReference type="SUPFAM" id="SSF52279">
    <property type="entry name" value="Beta-D-glucan exohydrolase, C-terminal domain"/>
    <property type="match status" value="1"/>
</dbReference>
<dbReference type="PANTHER" id="PTHR42715">
    <property type="entry name" value="BETA-GLUCOSIDASE"/>
    <property type="match status" value="1"/>
</dbReference>
<dbReference type="AlphaFoldDB" id="A0A1E4U2P6"/>
<dbReference type="EMBL" id="KV454011">
    <property type="protein sequence ID" value="ODV98262.1"/>
    <property type="molecule type" value="Genomic_DNA"/>
</dbReference>
<accession>A0A1E4U2P6</accession>
<evidence type="ECO:0000256" key="5">
    <source>
        <dbReference type="ARBA" id="ARBA00023295"/>
    </source>
</evidence>
<evidence type="ECO:0000313" key="9">
    <source>
        <dbReference type="Proteomes" id="UP000094236"/>
    </source>
</evidence>
<comment type="similarity">
    <text evidence="2 6">Belongs to the glycosyl hydrolase 3 family.</text>
</comment>
<dbReference type="GO" id="GO:0008422">
    <property type="term" value="F:beta-glucosidase activity"/>
    <property type="evidence" value="ECO:0007669"/>
    <property type="project" value="UniProtKB-EC"/>
</dbReference>
<dbReference type="InterPro" id="IPR002772">
    <property type="entry name" value="Glyco_hydro_3_C"/>
</dbReference>
<gene>
    <name evidence="8" type="ORF">PACTADRAFT_48056</name>
</gene>
<evidence type="ECO:0000256" key="6">
    <source>
        <dbReference type="RuleBase" id="RU361161"/>
    </source>
</evidence>
<evidence type="ECO:0000256" key="4">
    <source>
        <dbReference type="ARBA" id="ARBA00022801"/>
    </source>
</evidence>
<proteinExistence type="inferred from homology"/>
<evidence type="ECO:0000259" key="7">
    <source>
        <dbReference type="PROSITE" id="PS51820"/>
    </source>
</evidence>
<dbReference type="PRINTS" id="PR00133">
    <property type="entry name" value="GLHYDRLASE3"/>
</dbReference>
<dbReference type="FunFam" id="2.60.40.10:FF:000495">
    <property type="entry name" value="Periplasmic beta-glucosidase"/>
    <property type="match status" value="1"/>
</dbReference>
<dbReference type="GO" id="GO:0030245">
    <property type="term" value="P:cellulose catabolic process"/>
    <property type="evidence" value="ECO:0007669"/>
    <property type="project" value="UniProtKB-UniPathway"/>
</dbReference>
<keyword evidence="5 6" id="KW-0326">Glycosidase</keyword>
<dbReference type="InterPro" id="IPR050288">
    <property type="entry name" value="Cellulose_deg_GH3"/>
</dbReference>
<dbReference type="Gene3D" id="3.40.50.1700">
    <property type="entry name" value="Glycoside hydrolase family 3 C-terminal domain"/>
    <property type="match status" value="1"/>
</dbReference>
<dbReference type="InterPro" id="IPR036962">
    <property type="entry name" value="Glyco_hydro_3_N_sf"/>
</dbReference>
<evidence type="ECO:0000256" key="2">
    <source>
        <dbReference type="ARBA" id="ARBA00005336"/>
    </source>
</evidence>
<dbReference type="Gene3D" id="2.60.40.10">
    <property type="entry name" value="Immunoglobulins"/>
    <property type="match status" value="1"/>
</dbReference>
<protein>
    <recommendedName>
        <fullName evidence="3 6">beta-glucosidase</fullName>
        <ecNumber evidence="3 6">3.2.1.21</ecNumber>
    </recommendedName>
</protein>
<dbReference type="Proteomes" id="UP000094236">
    <property type="component" value="Unassembled WGS sequence"/>
</dbReference>
<keyword evidence="4 6" id="KW-0378">Hydrolase</keyword>
<dbReference type="PROSITE" id="PS00775">
    <property type="entry name" value="GLYCOSYL_HYDROL_F3"/>
    <property type="match status" value="1"/>
</dbReference>
<dbReference type="PANTHER" id="PTHR42715:SF27">
    <property type="entry name" value="BETA-GLUCOSIDASE-RELATED"/>
    <property type="match status" value="1"/>
</dbReference>
<dbReference type="Pfam" id="PF01915">
    <property type="entry name" value="Glyco_hydro_3_C"/>
    <property type="match status" value="1"/>
</dbReference>
<evidence type="ECO:0000313" key="8">
    <source>
        <dbReference type="EMBL" id="ODV98262.1"/>
    </source>
</evidence>
<evidence type="ECO:0000256" key="1">
    <source>
        <dbReference type="ARBA" id="ARBA00000448"/>
    </source>
</evidence>
<dbReference type="InterPro" id="IPR026891">
    <property type="entry name" value="Fn3-like"/>
</dbReference>
<dbReference type="Pfam" id="PF07691">
    <property type="entry name" value="PA14"/>
    <property type="match status" value="1"/>
</dbReference>
<dbReference type="Pfam" id="PF00933">
    <property type="entry name" value="Glyco_hydro_3"/>
    <property type="match status" value="1"/>
</dbReference>
<dbReference type="Gene3D" id="3.20.20.300">
    <property type="entry name" value="Glycoside hydrolase, family 3, N-terminal domain"/>
    <property type="match status" value="1"/>
</dbReference>
<comment type="catalytic activity">
    <reaction evidence="1 6">
        <text>Hydrolysis of terminal, non-reducing beta-D-glucosyl residues with release of beta-D-glucose.</text>
        <dbReference type="EC" id="3.2.1.21"/>
    </reaction>
</comment>
<keyword evidence="9" id="KW-1185">Reference proteome</keyword>
<comment type="pathway">
    <text evidence="6">Glycan metabolism; cellulose degradation.</text>
</comment>
<dbReference type="OrthoDB" id="47059at2759"/>
<dbReference type="PROSITE" id="PS51820">
    <property type="entry name" value="PA14"/>
    <property type="match status" value="1"/>
</dbReference>
<dbReference type="InterPro" id="IPR017853">
    <property type="entry name" value="GH"/>
</dbReference>
<dbReference type="InterPro" id="IPR001764">
    <property type="entry name" value="Glyco_hydro_3_N"/>
</dbReference>
<dbReference type="InterPro" id="IPR036881">
    <property type="entry name" value="Glyco_hydro_3_C_sf"/>
</dbReference>
<dbReference type="STRING" id="669874.A0A1E4U2P6"/>